<dbReference type="InParanoid" id="D6U3Q0"/>
<evidence type="ECO:0000313" key="2">
    <source>
        <dbReference type="EMBL" id="EFH83040.1"/>
    </source>
</evidence>
<organism evidence="2 3">
    <name type="scientific">Ktedonobacter racemifer DSM 44963</name>
    <dbReference type="NCBI Taxonomy" id="485913"/>
    <lineage>
        <taxon>Bacteria</taxon>
        <taxon>Bacillati</taxon>
        <taxon>Chloroflexota</taxon>
        <taxon>Ktedonobacteria</taxon>
        <taxon>Ktedonobacterales</taxon>
        <taxon>Ktedonobacteraceae</taxon>
        <taxon>Ktedonobacter</taxon>
    </lineage>
</organism>
<evidence type="ECO:0000313" key="3">
    <source>
        <dbReference type="Proteomes" id="UP000004508"/>
    </source>
</evidence>
<feature type="transmembrane region" description="Helical" evidence="1">
    <location>
        <begin position="12"/>
        <end position="37"/>
    </location>
</feature>
<dbReference type="AlphaFoldDB" id="D6U3Q0"/>
<keyword evidence="1" id="KW-0812">Transmembrane</keyword>
<keyword evidence="1" id="KW-0472">Membrane</keyword>
<dbReference type="EMBL" id="ADVG01000004">
    <property type="protein sequence ID" value="EFH83040.1"/>
    <property type="molecule type" value="Genomic_DNA"/>
</dbReference>
<feature type="transmembrane region" description="Helical" evidence="1">
    <location>
        <begin position="58"/>
        <end position="84"/>
    </location>
</feature>
<gene>
    <name evidence="2" type="ORF">Krac_3952</name>
</gene>
<accession>D6U3Q0</accession>
<proteinExistence type="predicted"/>
<sequence>MWRIVSDARQSGILWINGAGTALITLGYSFIGIIWSITSLVYSLREYRQKEPHAKKSAILWAIILLGANILVIASVLVVCLSPLCVDDGSYNGNSTCGLTVPGIVIPTPTPMP</sequence>
<keyword evidence="3" id="KW-1185">Reference proteome</keyword>
<keyword evidence="1" id="KW-1133">Transmembrane helix</keyword>
<reference evidence="2 3" key="1">
    <citation type="journal article" date="2011" name="Stand. Genomic Sci.">
        <title>Non-contiguous finished genome sequence and contextual data of the filamentous soil bacterium Ktedonobacter racemifer type strain (SOSP1-21).</title>
        <authorList>
            <person name="Chang Y.J."/>
            <person name="Land M."/>
            <person name="Hauser L."/>
            <person name="Chertkov O."/>
            <person name="Del Rio T.G."/>
            <person name="Nolan M."/>
            <person name="Copeland A."/>
            <person name="Tice H."/>
            <person name="Cheng J.F."/>
            <person name="Lucas S."/>
            <person name="Han C."/>
            <person name="Goodwin L."/>
            <person name="Pitluck S."/>
            <person name="Ivanova N."/>
            <person name="Ovchinikova G."/>
            <person name="Pati A."/>
            <person name="Chen A."/>
            <person name="Palaniappan K."/>
            <person name="Mavromatis K."/>
            <person name="Liolios K."/>
            <person name="Brettin T."/>
            <person name="Fiebig A."/>
            <person name="Rohde M."/>
            <person name="Abt B."/>
            <person name="Goker M."/>
            <person name="Detter J.C."/>
            <person name="Woyke T."/>
            <person name="Bristow J."/>
            <person name="Eisen J.A."/>
            <person name="Markowitz V."/>
            <person name="Hugenholtz P."/>
            <person name="Kyrpides N.C."/>
            <person name="Klenk H.P."/>
            <person name="Lapidus A."/>
        </authorList>
    </citation>
    <scope>NUCLEOTIDE SEQUENCE [LARGE SCALE GENOMIC DNA]</scope>
    <source>
        <strain evidence="3">DSM 44963</strain>
    </source>
</reference>
<protein>
    <submittedName>
        <fullName evidence="2">Uncharacterized protein</fullName>
    </submittedName>
</protein>
<comment type="caution">
    <text evidence="2">The sequence shown here is derived from an EMBL/GenBank/DDBJ whole genome shotgun (WGS) entry which is preliminary data.</text>
</comment>
<name>D6U3Q0_KTERA</name>
<dbReference type="Proteomes" id="UP000004508">
    <property type="component" value="Unassembled WGS sequence"/>
</dbReference>
<evidence type="ECO:0000256" key="1">
    <source>
        <dbReference type="SAM" id="Phobius"/>
    </source>
</evidence>